<organism evidence="3 4">
    <name type="scientific">Streptomyces indicus</name>
    <dbReference type="NCBI Taxonomy" id="417292"/>
    <lineage>
        <taxon>Bacteria</taxon>
        <taxon>Bacillati</taxon>
        <taxon>Actinomycetota</taxon>
        <taxon>Actinomycetes</taxon>
        <taxon>Kitasatosporales</taxon>
        <taxon>Streptomycetaceae</taxon>
        <taxon>Streptomyces</taxon>
    </lineage>
</organism>
<reference evidence="3 4" key="1">
    <citation type="submission" date="2016-10" db="EMBL/GenBank/DDBJ databases">
        <authorList>
            <person name="de Groot N.N."/>
        </authorList>
    </citation>
    <scope>NUCLEOTIDE SEQUENCE [LARGE SCALE GENOMIC DNA]</scope>
    <source>
        <strain evidence="3 4">CGMCC 4.5727</strain>
    </source>
</reference>
<sequence length="279" mass="29340">MTATFTAYDGTRLAFHVQGSGPPLICLPGGMQAAAYLGDLGGLARHRQVITLDLRGTGDSAAPEDPGTYRCDRLVDDVEALRAHLGLETFDLLGHCAGANLAVLYATRHPGRVARLLLVTPSVLAVGLPVSAADRRACVLLRRGEPWFDEAYTAFEAVAAGRAGPAQWEAIAPFSYGSWDEAARAHHAREAVERNGAAFAVFAGEGAFAPEATRAALAAFPVPVLLLAGEVDLGAPPAVVRAYARLLPHATYAEQSGAGHFPWLDDPDAFSATVVDFLS</sequence>
<gene>
    <name evidence="3" type="ORF">SAMN05421806_105109</name>
</gene>
<evidence type="ECO:0000259" key="2">
    <source>
        <dbReference type="Pfam" id="PF00561"/>
    </source>
</evidence>
<dbReference type="PRINTS" id="PR00412">
    <property type="entry name" value="EPOXHYDRLASE"/>
</dbReference>
<dbReference type="RefSeq" id="WP_093610218.1">
    <property type="nucleotide sequence ID" value="NZ_FNFF01000005.1"/>
</dbReference>
<proteinExistence type="predicted"/>
<keyword evidence="1" id="KW-0378">Hydrolase</keyword>
<dbReference type="SUPFAM" id="SSF53474">
    <property type="entry name" value="alpha/beta-Hydrolases"/>
    <property type="match status" value="1"/>
</dbReference>
<evidence type="ECO:0000256" key="1">
    <source>
        <dbReference type="ARBA" id="ARBA00022801"/>
    </source>
</evidence>
<dbReference type="OrthoDB" id="9796770at2"/>
<evidence type="ECO:0000313" key="3">
    <source>
        <dbReference type="EMBL" id="SDK16861.1"/>
    </source>
</evidence>
<name>A0A1G8ZP81_9ACTN</name>
<keyword evidence="4" id="KW-1185">Reference proteome</keyword>
<feature type="domain" description="AB hydrolase-1" evidence="2">
    <location>
        <begin position="22"/>
        <end position="267"/>
    </location>
</feature>
<dbReference type="InterPro" id="IPR000639">
    <property type="entry name" value="Epox_hydrolase-like"/>
</dbReference>
<dbReference type="AlphaFoldDB" id="A0A1G8ZP81"/>
<dbReference type="STRING" id="417292.SAMN05421806_105109"/>
<accession>A0A1G8ZP81</accession>
<dbReference type="Proteomes" id="UP000199155">
    <property type="component" value="Unassembled WGS sequence"/>
</dbReference>
<dbReference type="PANTHER" id="PTHR43798">
    <property type="entry name" value="MONOACYLGLYCEROL LIPASE"/>
    <property type="match status" value="1"/>
</dbReference>
<dbReference type="PANTHER" id="PTHR43798:SF31">
    <property type="entry name" value="AB HYDROLASE SUPERFAMILY PROTEIN YCLE"/>
    <property type="match status" value="1"/>
</dbReference>
<dbReference type="InterPro" id="IPR050266">
    <property type="entry name" value="AB_hydrolase_sf"/>
</dbReference>
<dbReference type="PRINTS" id="PR00111">
    <property type="entry name" value="ABHYDROLASE"/>
</dbReference>
<dbReference type="InterPro" id="IPR029058">
    <property type="entry name" value="AB_hydrolase_fold"/>
</dbReference>
<dbReference type="InterPro" id="IPR000073">
    <property type="entry name" value="AB_hydrolase_1"/>
</dbReference>
<dbReference type="GO" id="GO:0016787">
    <property type="term" value="F:hydrolase activity"/>
    <property type="evidence" value="ECO:0007669"/>
    <property type="project" value="UniProtKB-KW"/>
</dbReference>
<evidence type="ECO:0000313" key="4">
    <source>
        <dbReference type="Proteomes" id="UP000199155"/>
    </source>
</evidence>
<dbReference type="EMBL" id="FNFF01000005">
    <property type="protein sequence ID" value="SDK16861.1"/>
    <property type="molecule type" value="Genomic_DNA"/>
</dbReference>
<dbReference type="GO" id="GO:0016020">
    <property type="term" value="C:membrane"/>
    <property type="evidence" value="ECO:0007669"/>
    <property type="project" value="TreeGrafter"/>
</dbReference>
<dbReference type="Gene3D" id="3.40.50.1820">
    <property type="entry name" value="alpha/beta hydrolase"/>
    <property type="match status" value="1"/>
</dbReference>
<dbReference type="Pfam" id="PF00561">
    <property type="entry name" value="Abhydrolase_1"/>
    <property type="match status" value="1"/>
</dbReference>
<protein>
    <submittedName>
        <fullName evidence="3">Pimeloyl-ACP methyl ester carboxylesterase</fullName>
    </submittedName>
</protein>